<sequence length="657" mass="70921">MMLGLGRGVFAQGLAAASDNRLPDGSGHVSWEQPLQFTKTYYVDNKSQKADDNGPGTSAKPFRTINKAAQVLQPGERVVIAAGTYRECVRPMRGGTGATRMISYEAAPGAQVIVKGSEILKEGWEKESVAMGRGPQSGQVTAWQHELSGKLFPDAYNPFALASAPGDRSWLDTKSVDMGPYFRRRGLVFVDGKPLEPVEQLRELASANLPGPPPPTAAKVLNGLPTRVRTAPIMQEVGGTPDGRFWVENSGTGVHVRLPQGEPADHTIEVTTREQVFAPSQKGLGFIRVKGITFQHAGNVIPVPQRGLVSTAGGNHWIIEGNTIEWANGTGLDIGNGDWNGPGAPNAGLNQIIRGNTIRYCGVEAIGGMGTKNTLIEDNLIEWCGWADAERAWEAGAVKFHRAQNMLFRRNVIRHIRHANAVWFDSGNVNNRITSNVFADVLTVSAAVHIEVNLQENQIDNNVIWDVRNAEPGTPGQRGCAGSGIFINASDRVVIAQNLIGRCDNSGVFAIIREDRAGTGTATGNKIFNNIFSHCGKSAVVFLNTRNEADGNLYVSMPQGYLGFTTSDSKQWLDLPAWRETHGWDKNGATADAQIDFNPDTLELTMSSKQPLPTVSAFNHIDNDLFGKATGATRLPGPLADPSAKAVWKLDPRVSVV</sequence>
<dbReference type="InterPro" id="IPR011459">
    <property type="entry name" value="DUF1565"/>
</dbReference>
<dbReference type="Pfam" id="PF13229">
    <property type="entry name" value="Beta_helix"/>
    <property type="match status" value="1"/>
</dbReference>
<dbReference type="OrthoDB" id="107582at2"/>
<dbReference type="eggNOG" id="COG1653">
    <property type="taxonomic scope" value="Bacteria"/>
</dbReference>
<evidence type="ECO:0000313" key="3">
    <source>
        <dbReference type="EMBL" id="AFL88061.1"/>
    </source>
</evidence>
<dbReference type="InterPro" id="IPR011050">
    <property type="entry name" value="Pectin_lyase_fold/virulence"/>
</dbReference>
<protein>
    <recommendedName>
        <fullName evidence="5">Right handed beta helix region</fullName>
    </recommendedName>
</protein>
<dbReference type="InterPro" id="IPR012334">
    <property type="entry name" value="Pectin_lyas_fold"/>
</dbReference>
<evidence type="ECO:0000313" key="4">
    <source>
        <dbReference type="Proteomes" id="UP000006056"/>
    </source>
</evidence>
<proteinExistence type="predicted"/>
<organism evidence="3 4">
    <name type="scientific">Terriglobus roseus (strain DSM 18391 / NRRL B-41598 / KBS 63)</name>
    <dbReference type="NCBI Taxonomy" id="926566"/>
    <lineage>
        <taxon>Bacteria</taxon>
        <taxon>Pseudomonadati</taxon>
        <taxon>Acidobacteriota</taxon>
        <taxon>Terriglobia</taxon>
        <taxon>Terriglobales</taxon>
        <taxon>Acidobacteriaceae</taxon>
        <taxon>Terriglobus</taxon>
    </lineage>
</organism>
<dbReference type="Gene3D" id="2.160.20.10">
    <property type="entry name" value="Single-stranded right-handed beta-helix, Pectin lyase-like"/>
    <property type="match status" value="2"/>
</dbReference>
<dbReference type="PANTHER" id="PTHR36453">
    <property type="entry name" value="SECRETED PROTEIN-RELATED"/>
    <property type="match status" value="1"/>
</dbReference>
<dbReference type="InterPro" id="IPR006626">
    <property type="entry name" value="PbH1"/>
</dbReference>
<keyword evidence="4" id="KW-1185">Reference proteome</keyword>
<name>I3ZFP3_TERRK</name>
<dbReference type="InterPro" id="IPR039448">
    <property type="entry name" value="Beta_helix"/>
</dbReference>
<feature type="domain" description="Right handed beta helix" evidence="2">
    <location>
        <begin position="310"/>
        <end position="466"/>
    </location>
</feature>
<dbReference type="AlphaFoldDB" id="I3ZFP3"/>
<gene>
    <name evidence="3" type="ordered locus">Terro_1765</name>
</gene>
<evidence type="ECO:0000259" key="2">
    <source>
        <dbReference type="Pfam" id="PF13229"/>
    </source>
</evidence>
<accession>I3ZFP3</accession>
<feature type="domain" description="DUF1565" evidence="1">
    <location>
        <begin position="51"/>
        <end position="87"/>
    </location>
</feature>
<dbReference type="RefSeq" id="WP_014785630.1">
    <property type="nucleotide sequence ID" value="NC_018014.1"/>
</dbReference>
<dbReference type="SMART" id="SM00710">
    <property type="entry name" value="PbH1"/>
    <property type="match status" value="6"/>
</dbReference>
<dbReference type="PANTHER" id="PTHR36453:SF1">
    <property type="entry name" value="RIGHT HANDED BETA HELIX DOMAIN-CONTAINING PROTEIN"/>
    <property type="match status" value="1"/>
</dbReference>
<reference evidence="3 4" key="1">
    <citation type="submission" date="2012-06" db="EMBL/GenBank/DDBJ databases">
        <title>Complete genome of Terriglobus roseus DSM 18391.</title>
        <authorList>
            <consortium name="US DOE Joint Genome Institute (JGI-PGF)"/>
            <person name="Lucas S."/>
            <person name="Copeland A."/>
            <person name="Lapidus A."/>
            <person name="Glavina del Rio T."/>
            <person name="Dalin E."/>
            <person name="Tice H."/>
            <person name="Bruce D."/>
            <person name="Goodwin L."/>
            <person name="Pitluck S."/>
            <person name="Peters L."/>
            <person name="Mikhailova N."/>
            <person name="Munk A.C.C."/>
            <person name="Kyrpides N."/>
            <person name="Mavromatis K."/>
            <person name="Ivanova N."/>
            <person name="Brettin T."/>
            <person name="Detter J.C."/>
            <person name="Han C."/>
            <person name="Larimer F."/>
            <person name="Land M."/>
            <person name="Hauser L."/>
            <person name="Markowitz V."/>
            <person name="Cheng J.-F."/>
            <person name="Hugenholtz P."/>
            <person name="Woyke T."/>
            <person name="Wu D."/>
            <person name="Brambilla E."/>
            <person name="Klenk H.-P."/>
            <person name="Eisen J.A."/>
        </authorList>
    </citation>
    <scope>NUCLEOTIDE SEQUENCE [LARGE SCALE GENOMIC DNA]</scope>
    <source>
        <strain evidence="4">DSM 18391 / NRRL B-41598 / KBS 63</strain>
    </source>
</reference>
<dbReference type="EMBL" id="CP003379">
    <property type="protein sequence ID" value="AFL88061.1"/>
    <property type="molecule type" value="Genomic_DNA"/>
</dbReference>
<dbReference type="Pfam" id="PF07602">
    <property type="entry name" value="DUF1565"/>
    <property type="match status" value="1"/>
</dbReference>
<dbReference type="STRING" id="926566.Terro_1765"/>
<dbReference type="SUPFAM" id="SSF51126">
    <property type="entry name" value="Pectin lyase-like"/>
    <property type="match status" value="1"/>
</dbReference>
<dbReference type="HOGENOM" id="CLU_417339_0_0_0"/>
<evidence type="ECO:0008006" key="5">
    <source>
        <dbReference type="Google" id="ProtNLM"/>
    </source>
</evidence>
<dbReference type="PATRIC" id="fig|926566.3.peg.1739"/>
<evidence type="ECO:0000259" key="1">
    <source>
        <dbReference type="Pfam" id="PF07602"/>
    </source>
</evidence>
<dbReference type="KEGG" id="trs:Terro_1765"/>
<dbReference type="Proteomes" id="UP000006056">
    <property type="component" value="Chromosome"/>
</dbReference>